<reference evidence="3" key="1">
    <citation type="submission" date="2022-11" db="UniProtKB">
        <authorList>
            <consortium name="WormBaseParasite"/>
        </authorList>
    </citation>
    <scope>IDENTIFICATION</scope>
</reference>
<name>A0A915DIH2_9BILA</name>
<evidence type="ECO:0000256" key="1">
    <source>
        <dbReference type="SAM" id="MobiDB-lite"/>
    </source>
</evidence>
<dbReference type="AlphaFoldDB" id="A0A915DIH2"/>
<proteinExistence type="predicted"/>
<evidence type="ECO:0000313" key="2">
    <source>
        <dbReference type="Proteomes" id="UP000887574"/>
    </source>
</evidence>
<dbReference type="Proteomes" id="UP000887574">
    <property type="component" value="Unplaced"/>
</dbReference>
<protein>
    <submittedName>
        <fullName evidence="3">MATH domain-containing protein</fullName>
    </submittedName>
</protein>
<evidence type="ECO:0000313" key="3">
    <source>
        <dbReference type="WBParaSite" id="jg20301"/>
    </source>
</evidence>
<organism evidence="2 3">
    <name type="scientific">Ditylenchus dipsaci</name>
    <dbReference type="NCBI Taxonomy" id="166011"/>
    <lineage>
        <taxon>Eukaryota</taxon>
        <taxon>Metazoa</taxon>
        <taxon>Ecdysozoa</taxon>
        <taxon>Nematoda</taxon>
        <taxon>Chromadorea</taxon>
        <taxon>Rhabditida</taxon>
        <taxon>Tylenchina</taxon>
        <taxon>Tylenchomorpha</taxon>
        <taxon>Sphaerularioidea</taxon>
        <taxon>Anguinidae</taxon>
        <taxon>Anguininae</taxon>
        <taxon>Ditylenchus</taxon>
    </lineage>
</organism>
<sequence>MKRKYVDTDSNEAEADVSEASRDQKKFDNRLDQMEGMIRGKFADIDGSIQKVQASLVEIHENIGMLVAEEERLNIKWNIEQGVVHATFNINDVPNISDGSISSKTTYCSGANWWLVVCKTKEGPSLGAYLHHTADLLNVYHGTNKNYTIRLLGSSGNKERSFLRHTPVTSRHCSWGIPRKDQDEIELKEVFAEEFLHLLKVIYPPFDDAM</sequence>
<keyword evidence="2" id="KW-1185">Reference proteome</keyword>
<feature type="region of interest" description="Disordered" evidence="1">
    <location>
        <begin position="1"/>
        <end position="25"/>
    </location>
</feature>
<dbReference type="WBParaSite" id="jg20301">
    <property type="protein sequence ID" value="jg20301"/>
    <property type="gene ID" value="jg20301"/>
</dbReference>
<accession>A0A915DIH2</accession>